<feature type="compositionally biased region" description="Basic and acidic residues" evidence="1">
    <location>
        <begin position="83"/>
        <end position="93"/>
    </location>
</feature>
<reference evidence="2 3" key="1">
    <citation type="submission" date="2019-03" db="EMBL/GenBank/DDBJ databases">
        <title>First draft genome of Liparis tanakae, snailfish: a comprehensive survey of snailfish specific genes.</title>
        <authorList>
            <person name="Kim W."/>
            <person name="Song I."/>
            <person name="Jeong J.-H."/>
            <person name="Kim D."/>
            <person name="Kim S."/>
            <person name="Ryu S."/>
            <person name="Song J.Y."/>
            <person name="Lee S.K."/>
        </authorList>
    </citation>
    <scope>NUCLEOTIDE SEQUENCE [LARGE SCALE GENOMIC DNA]</scope>
    <source>
        <tissue evidence="2">Muscle</tissue>
    </source>
</reference>
<feature type="compositionally biased region" description="Polar residues" evidence="1">
    <location>
        <begin position="60"/>
        <end position="76"/>
    </location>
</feature>
<organism evidence="2 3">
    <name type="scientific">Liparis tanakae</name>
    <name type="common">Tanaka's snailfish</name>
    <dbReference type="NCBI Taxonomy" id="230148"/>
    <lineage>
        <taxon>Eukaryota</taxon>
        <taxon>Metazoa</taxon>
        <taxon>Chordata</taxon>
        <taxon>Craniata</taxon>
        <taxon>Vertebrata</taxon>
        <taxon>Euteleostomi</taxon>
        <taxon>Actinopterygii</taxon>
        <taxon>Neopterygii</taxon>
        <taxon>Teleostei</taxon>
        <taxon>Neoteleostei</taxon>
        <taxon>Acanthomorphata</taxon>
        <taxon>Eupercaria</taxon>
        <taxon>Perciformes</taxon>
        <taxon>Cottioidei</taxon>
        <taxon>Cottales</taxon>
        <taxon>Liparidae</taxon>
        <taxon>Liparis</taxon>
    </lineage>
</organism>
<accession>A0A4Z2F0Y5</accession>
<keyword evidence="3" id="KW-1185">Reference proteome</keyword>
<protein>
    <submittedName>
        <fullName evidence="2">Uncharacterized protein</fullName>
    </submittedName>
</protein>
<feature type="compositionally biased region" description="Polar residues" evidence="1">
    <location>
        <begin position="1"/>
        <end position="11"/>
    </location>
</feature>
<proteinExistence type="predicted"/>
<dbReference type="AlphaFoldDB" id="A0A4Z2F0Y5"/>
<name>A0A4Z2F0Y5_9TELE</name>
<evidence type="ECO:0000256" key="1">
    <source>
        <dbReference type="SAM" id="MobiDB-lite"/>
    </source>
</evidence>
<sequence length="112" mass="12253">MRPHSHQTSPETFAKRDGILQPGPTGSFKKHRNTGRFPKASDRGIGIGKENTAAAERVSDVSSTRAGSLGNSVQEEPTQEHGAFGRRDSETRHGRMKQLTAPGSKYTNDMYL</sequence>
<evidence type="ECO:0000313" key="2">
    <source>
        <dbReference type="EMBL" id="TNN34867.1"/>
    </source>
</evidence>
<dbReference type="Proteomes" id="UP000314294">
    <property type="component" value="Unassembled WGS sequence"/>
</dbReference>
<gene>
    <name evidence="2" type="ORF">EYF80_054973</name>
</gene>
<dbReference type="EMBL" id="SRLO01001877">
    <property type="protein sequence ID" value="TNN34867.1"/>
    <property type="molecule type" value="Genomic_DNA"/>
</dbReference>
<feature type="region of interest" description="Disordered" evidence="1">
    <location>
        <begin position="1"/>
        <end position="112"/>
    </location>
</feature>
<comment type="caution">
    <text evidence="2">The sequence shown here is derived from an EMBL/GenBank/DDBJ whole genome shotgun (WGS) entry which is preliminary data.</text>
</comment>
<evidence type="ECO:0000313" key="3">
    <source>
        <dbReference type="Proteomes" id="UP000314294"/>
    </source>
</evidence>